<evidence type="ECO:0000313" key="1">
    <source>
        <dbReference type="EMBL" id="ART59323.1"/>
    </source>
</evidence>
<dbReference type="RefSeq" id="WP_086927468.1">
    <property type="nucleotide sequence ID" value="NZ_CP021362.1"/>
</dbReference>
<dbReference type="KEGG" id="acip:CBP36_11150"/>
<dbReference type="KEGG" id="acis:CBP35_07780"/>
<evidence type="ECO:0000313" key="2">
    <source>
        <dbReference type="Proteomes" id="UP000194440"/>
    </source>
</evidence>
<dbReference type="EMBL" id="CP021366">
    <property type="protein sequence ID" value="ART59323.1"/>
    <property type="molecule type" value="Genomic_DNA"/>
</dbReference>
<sequence length="69" mass="7936">MQAIIQSTPAYELHADLTRTEQHGHSFKLISFVPTARRPEQQVKFQGQFTDAELRSLRDLIDQALEVRA</sequence>
<organism evidence="1 2">
    <name type="scientific">Acidovorax carolinensis</name>
    <dbReference type="NCBI Taxonomy" id="553814"/>
    <lineage>
        <taxon>Bacteria</taxon>
        <taxon>Pseudomonadati</taxon>
        <taxon>Pseudomonadota</taxon>
        <taxon>Betaproteobacteria</taxon>
        <taxon>Burkholderiales</taxon>
        <taxon>Comamonadaceae</taxon>
        <taxon>Acidovorax</taxon>
    </lineage>
</organism>
<name>A0A240UE23_9BURK</name>
<gene>
    <name evidence="1" type="ORF">CBP36_11150</name>
</gene>
<dbReference type="Proteomes" id="UP000194440">
    <property type="component" value="Chromosome"/>
</dbReference>
<dbReference type="OrthoDB" id="8912660at2"/>
<dbReference type="AlphaFoldDB" id="A0A240UE23"/>
<reference evidence="1" key="1">
    <citation type="submission" date="2017-05" db="EMBL/GenBank/DDBJ databases">
        <title>Polyphasic characterization of four soil-derived phenanthrene-degrading Acidovorax strains and proposal of Acidovorax phenanthrenivorans sp. nov.</title>
        <authorList>
            <person name="Singleton D."/>
            <person name="Lee J."/>
            <person name="Dickey A.N."/>
            <person name="Stroud A."/>
            <person name="Scholl E.H."/>
            <person name="Wright F.A."/>
            <person name="Aitken M.D."/>
        </authorList>
    </citation>
    <scope>NUCLEOTIDE SEQUENCE</scope>
    <source>
        <strain evidence="1">P4</strain>
    </source>
</reference>
<protein>
    <submittedName>
        <fullName evidence="1">Uncharacterized protein</fullName>
    </submittedName>
</protein>
<keyword evidence="2" id="KW-1185">Reference proteome</keyword>
<proteinExistence type="predicted"/>
<accession>A0A240UE23</accession>